<sequence>MSESLQTPFHDLDHYVAIPRLTGLTASQDGTRLVAGVQTLDDERTGYRTALWEVDPAGEAPARRLTRSTKGESSAVFTRSGDLLFTSARPDPDGAPAGSATEPTSALWLLPAHGGEARVIAVPPGGVFGALTARDADTVSVAAAVLPSAKDLTQDTELRKARKDQKVSAILHTGYPVRLWDHDLGPDQTRRFAGDLAALADEPASPLPSDPVAEGEIPDGEPPSSGKHLDLRDLTGAGRHLEEHSADLSADGTTLVATWAVPDAGAAIRTTLVVVDTDTGDRRVLVDDPDADAAGPRISPDGAWVAYVTESISSPDEAPVTRLALVPTDGSAEPVVLADDWDRWPGRPTWLPDGGGLLVQADDDGRGPVFLLTFSGALPGSDVVVEKLTADDAVFSDLSVTPDGATVFALRTSYAAPAEPVRIDLAAFLASGAPGGRTPLAATLLRSPVPAPALPGRLTEIETTAEDGSRVRAWLALPADAGPEAKAPLLLWIHGGPLGSWNAWSWRWNPWLMVAKGYAVLLPDPALSTGYGQEFVQRGWGAWGGAPFTDLMAITDAAEALPEIDETRTAAMGGSFGGYMANWVAGHTDRFKAVVTHASLWALDQFGPTTDASFYWAREMTPEMALENSPHLAVGEIRTPMLVIHGDKDYRVPIGEGLRLWFELLTKSGLPASDDGETVHRFLYFPDENHWILTPQNAKVWYQVVSAFLAEQVLGERPELPTTLG</sequence>
<evidence type="ECO:0000313" key="5">
    <source>
        <dbReference type="EMBL" id="GAA4691921.1"/>
    </source>
</evidence>
<evidence type="ECO:0000313" key="6">
    <source>
        <dbReference type="Proteomes" id="UP001500843"/>
    </source>
</evidence>
<dbReference type="PANTHER" id="PTHR42776">
    <property type="entry name" value="SERINE PEPTIDASE S9 FAMILY MEMBER"/>
    <property type="match status" value="1"/>
</dbReference>
<dbReference type="SUPFAM" id="SSF53474">
    <property type="entry name" value="alpha/beta-Hydrolases"/>
    <property type="match status" value="1"/>
</dbReference>
<feature type="region of interest" description="Disordered" evidence="3">
    <location>
        <begin position="201"/>
        <end position="229"/>
    </location>
</feature>
<protein>
    <submittedName>
        <fullName evidence="5">S9 family peptidase</fullName>
    </submittedName>
</protein>
<comment type="caution">
    <text evidence="5">The sequence shown here is derived from an EMBL/GenBank/DDBJ whole genome shotgun (WGS) entry which is preliminary data.</text>
</comment>
<organism evidence="5 6">
    <name type="scientific">Promicromonospora umidemergens</name>
    <dbReference type="NCBI Taxonomy" id="629679"/>
    <lineage>
        <taxon>Bacteria</taxon>
        <taxon>Bacillati</taxon>
        <taxon>Actinomycetota</taxon>
        <taxon>Actinomycetes</taxon>
        <taxon>Micrococcales</taxon>
        <taxon>Promicromonosporaceae</taxon>
        <taxon>Promicromonospora</taxon>
    </lineage>
</organism>
<dbReference type="Gene3D" id="2.120.10.30">
    <property type="entry name" value="TolB, C-terminal domain"/>
    <property type="match status" value="1"/>
</dbReference>
<dbReference type="SUPFAM" id="SSF82171">
    <property type="entry name" value="DPP6 N-terminal domain-like"/>
    <property type="match status" value="1"/>
</dbReference>
<dbReference type="InterPro" id="IPR029058">
    <property type="entry name" value="AB_hydrolase_fold"/>
</dbReference>
<accession>A0ABP8WLL8</accession>
<feature type="domain" description="Peptidase S9 prolyl oligopeptidase catalytic" evidence="4">
    <location>
        <begin position="504"/>
        <end position="713"/>
    </location>
</feature>
<evidence type="ECO:0000259" key="4">
    <source>
        <dbReference type="Pfam" id="PF00326"/>
    </source>
</evidence>
<dbReference type="RefSeq" id="WP_253875151.1">
    <property type="nucleotide sequence ID" value="NZ_BAABHM010000005.1"/>
</dbReference>
<dbReference type="InterPro" id="IPR001375">
    <property type="entry name" value="Peptidase_S9_cat"/>
</dbReference>
<keyword evidence="6" id="KW-1185">Reference proteome</keyword>
<evidence type="ECO:0000256" key="1">
    <source>
        <dbReference type="ARBA" id="ARBA00022729"/>
    </source>
</evidence>
<dbReference type="Pfam" id="PF00326">
    <property type="entry name" value="Peptidase_S9"/>
    <property type="match status" value="1"/>
</dbReference>
<keyword evidence="2" id="KW-0378">Hydrolase</keyword>
<reference evidence="6" key="1">
    <citation type="journal article" date="2019" name="Int. J. Syst. Evol. Microbiol.">
        <title>The Global Catalogue of Microorganisms (GCM) 10K type strain sequencing project: providing services to taxonomists for standard genome sequencing and annotation.</title>
        <authorList>
            <consortium name="The Broad Institute Genomics Platform"/>
            <consortium name="The Broad Institute Genome Sequencing Center for Infectious Disease"/>
            <person name="Wu L."/>
            <person name="Ma J."/>
        </authorList>
    </citation>
    <scope>NUCLEOTIDE SEQUENCE [LARGE SCALE GENOMIC DNA]</scope>
    <source>
        <strain evidence="6">JCM 17975</strain>
    </source>
</reference>
<proteinExistence type="predicted"/>
<dbReference type="InterPro" id="IPR011042">
    <property type="entry name" value="6-blade_b-propeller_TolB-like"/>
</dbReference>
<dbReference type="Gene3D" id="3.40.50.1820">
    <property type="entry name" value="alpha/beta hydrolase"/>
    <property type="match status" value="1"/>
</dbReference>
<gene>
    <name evidence="5" type="ORF">GCM10023198_08500</name>
</gene>
<dbReference type="PANTHER" id="PTHR42776:SF13">
    <property type="entry name" value="DIPEPTIDYL-PEPTIDASE 5"/>
    <property type="match status" value="1"/>
</dbReference>
<evidence type="ECO:0000256" key="3">
    <source>
        <dbReference type="SAM" id="MobiDB-lite"/>
    </source>
</evidence>
<keyword evidence="1" id="KW-0732">Signal</keyword>
<evidence type="ECO:0000256" key="2">
    <source>
        <dbReference type="ARBA" id="ARBA00022801"/>
    </source>
</evidence>
<name>A0ABP8WLL8_9MICO</name>
<dbReference type="EMBL" id="BAABHM010000005">
    <property type="protein sequence ID" value="GAA4691921.1"/>
    <property type="molecule type" value="Genomic_DNA"/>
</dbReference>
<dbReference type="Proteomes" id="UP001500843">
    <property type="component" value="Unassembled WGS sequence"/>
</dbReference>